<dbReference type="KEGG" id="osg:BST96_15750"/>
<evidence type="ECO:0000313" key="2">
    <source>
        <dbReference type="Proteomes" id="UP000193450"/>
    </source>
</evidence>
<dbReference type="Proteomes" id="UP000193450">
    <property type="component" value="Chromosome"/>
</dbReference>
<protein>
    <recommendedName>
        <fullName evidence="3">SGNH hydrolase-type esterase domain-containing protein</fullName>
    </recommendedName>
</protein>
<gene>
    <name evidence="1" type="ORF">BST96_15750</name>
</gene>
<dbReference type="Gene3D" id="3.40.50.1110">
    <property type="entry name" value="SGNH hydrolase"/>
    <property type="match status" value="1"/>
</dbReference>
<dbReference type="STRING" id="716816.BST96_15750"/>
<dbReference type="InterPro" id="IPR036514">
    <property type="entry name" value="SGNH_hydro_sf"/>
</dbReference>
<evidence type="ECO:0000313" key="1">
    <source>
        <dbReference type="EMBL" id="ARN75438.1"/>
    </source>
</evidence>
<organism evidence="1 2">
    <name type="scientific">Oceanicoccus sagamiensis</name>
    <dbReference type="NCBI Taxonomy" id="716816"/>
    <lineage>
        <taxon>Bacteria</taxon>
        <taxon>Pseudomonadati</taxon>
        <taxon>Pseudomonadota</taxon>
        <taxon>Gammaproteobacteria</taxon>
        <taxon>Cellvibrionales</taxon>
        <taxon>Spongiibacteraceae</taxon>
        <taxon>Oceanicoccus</taxon>
    </lineage>
</organism>
<name>A0A1X9NBL8_9GAMM</name>
<dbReference type="SUPFAM" id="SSF52266">
    <property type="entry name" value="SGNH hydrolase"/>
    <property type="match status" value="1"/>
</dbReference>
<dbReference type="GO" id="GO:0016788">
    <property type="term" value="F:hydrolase activity, acting on ester bonds"/>
    <property type="evidence" value="ECO:0007669"/>
    <property type="project" value="UniProtKB-ARBA"/>
</dbReference>
<accession>A0A1X9NBL8</accession>
<proteinExistence type="predicted"/>
<reference evidence="1 2" key="1">
    <citation type="submission" date="2016-11" db="EMBL/GenBank/DDBJ databases">
        <title>Trade-off between light-utilization and light-protection in marine flavobacteria.</title>
        <authorList>
            <person name="Kumagai Y."/>
        </authorList>
    </citation>
    <scope>NUCLEOTIDE SEQUENCE [LARGE SCALE GENOMIC DNA]</scope>
    <source>
        <strain evidence="1 2">NBRC 107125</strain>
    </source>
</reference>
<sequence length="180" mass="19862">MFVSGCAVEPEEGSVPGAAGVAVFCDSIGFSHGKVTGWPEHLKTLIDDKVWHDCRPSWTLQDYNVEQTIIDSGLANNYQYGVLALGFNDLFHGAFLGDVLDLYESTLDIIAFHGLEPVCMTYSYNTVFTTLANPLNEGIVFICEQRGLKIIANTDRLLDGLHPDNLGSMEIAENAWRVLY</sequence>
<evidence type="ECO:0008006" key="3">
    <source>
        <dbReference type="Google" id="ProtNLM"/>
    </source>
</evidence>
<dbReference type="EMBL" id="CP019343">
    <property type="protein sequence ID" value="ARN75438.1"/>
    <property type="molecule type" value="Genomic_DNA"/>
</dbReference>
<keyword evidence="2" id="KW-1185">Reference proteome</keyword>
<dbReference type="AlphaFoldDB" id="A0A1X9NBL8"/>